<dbReference type="EMBL" id="CP080333">
    <property type="protein sequence ID" value="QYL16529.1"/>
    <property type="molecule type" value="Genomic_DNA"/>
</dbReference>
<evidence type="ECO:0000256" key="9">
    <source>
        <dbReference type="SAM" id="MobiDB-lite"/>
    </source>
</evidence>
<keyword evidence="2" id="KW-0645">Protease</keyword>
<dbReference type="SUPFAM" id="SSF56601">
    <property type="entry name" value="beta-lactamase/transpeptidase-like"/>
    <property type="match status" value="1"/>
</dbReference>
<comment type="catalytic activity">
    <reaction evidence="7">
        <text>Preferential cleavage: (Ac)2-L-Lys-D-Ala-|-D-Ala. Also transpeptidation of peptidyl-alanyl moieties that are N-acyl substituents of D-alanine.</text>
        <dbReference type="EC" id="3.4.16.4"/>
    </reaction>
</comment>
<evidence type="ECO:0000313" key="12">
    <source>
        <dbReference type="Proteomes" id="UP000825367"/>
    </source>
</evidence>
<dbReference type="PROSITE" id="PS51178">
    <property type="entry name" value="PASTA"/>
    <property type="match status" value="1"/>
</dbReference>
<dbReference type="InterPro" id="IPR050396">
    <property type="entry name" value="Glycosyltr_51/Transpeptidase"/>
</dbReference>
<dbReference type="PANTHER" id="PTHR32282">
    <property type="entry name" value="BINDING PROTEIN TRANSPEPTIDASE, PUTATIVE-RELATED"/>
    <property type="match status" value="1"/>
</dbReference>
<dbReference type="Pfam" id="PF03793">
    <property type="entry name" value="PASTA"/>
    <property type="match status" value="1"/>
</dbReference>
<evidence type="ECO:0000256" key="2">
    <source>
        <dbReference type="ARBA" id="ARBA00022670"/>
    </source>
</evidence>
<keyword evidence="3" id="KW-0328">Glycosyltransferase</keyword>
<dbReference type="RefSeq" id="WP_096312413.1">
    <property type="nucleotide sequence ID" value="NZ_BAAAVX010000047.1"/>
</dbReference>
<protein>
    <submittedName>
        <fullName evidence="11">Transglycosylase/D,D-transpeptidase PonA2</fullName>
    </submittedName>
</protein>
<gene>
    <name evidence="11" type="primary">ponA2</name>
    <name evidence="11" type="ORF">K0O64_26605</name>
</gene>
<dbReference type="Pfam" id="PF00912">
    <property type="entry name" value="Transgly"/>
    <property type="match status" value="1"/>
</dbReference>
<dbReference type="InterPro" id="IPR036950">
    <property type="entry name" value="PBP_transglycosylase"/>
</dbReference>
<evidence type="ECO:0000256" key="3">
    <source>
        <dbReference type="ARBA" id="ARBA00022676"/>
    </source>
</evidence>
<accession>A0ABX8VFE6</accession>
<dbReference type="Gene3D" id="3.30.10.20">
    <property type="match status" value="1"/>
</dbReference>
<dbReference type="SMART" id="SM00740">
    <property type="entry name" value="PASTA"/>
    <property type="match status" value="1"/>
</dbReference>
<keyword evidence="4" id="KW-0808">Transferase</keyword>
<dbReference type="Proteomes" id="UP000825367">
    <property type="component" value="Chromosome"/>
</dbReference>
<keyword evidence="1" id="KW-0121">Carboxypeptidase</keyword>
<evidence type="ECO:0000256" key="4">
    <source>
        <dbReference type="ARBA" id="ARBA00022679"/>
    </source>
</evidence>
<name>A0ABX8VFE6_9MYCO</name>
<dbReference type="Gene3D" id="1.10.3810.10">
    <property type="entry name" value="Biosynthetic peptidoglycan transglycosylase-like"/>
    <property type="match status" value="1"/>
</dbReference>
<evidence type="ECO:0000313" key="11">
    <source>
        <dbReference type="EMBL" id="QYL16529.1"/>
    </source>
</evidence>
<organism evidence="11 12">
    <name type="scientific">Mycolicibacterium pallens</name>
    <dbReference type="NCBI Taxonomy" id="370524"/>
    <lineage>
        <taxon>Bacteria</taxon>
        <taxon>Bacillati</taxon>
        <taxon>Actinomycetota</taxon>
        <taxon>Actinomycetes</taxon>
        <taxon>Mycobacteriales</taxon>
        <taxon>Mycobacteriaceae</taxon>
        <taxon>Mycolicibacterium</taxon>
    </lineage>
</organism>
<dbReference type="CDD" id="cd06577">
    <property type="entry name" value="PASTA_pknB"/>
    <property type="match status" value="1"/>
</dbReference>
<evidence type="ECO:0000256" key="8">
    <source>
        <dbReference type="ARBA" id="ARBA00049902"/>
    </source>
</evidence>
<dbReference type="Gene3D" id="3.40.710.10">
    <property type="entry name" value="DD-peptidase/beta-lactamase superfamily"/>
    <property type="match status" value="1"/>
</dbReference>
<dbReference type="InterPro" id="IPR023346">
    <property type="entry name" value="Lysozyme-like_dom_sf"/>
</dbReference>
<evidence type="ECO:0000256" key="7">
    <source>
        <dbReference type="ARBA" id="ARBA00034000"/>
    </source>
</evidence>
<dbReference type="SUPFAM" id="SSF53955">
    <property type="entry name" value="Lysozyme-like"/>
    <property type="match status" value="1"/>
</dbReference>
<sequence length="808" mass="84737">MSERPPAGATIIKLAWCCLLASVILAALLFPVVGGVGLISNRASDVVANGSAQLVEGEVPAVTTMVDAKGNPIAWLYSQRRFEVPGDKIADTMKLAIVSIEDKRFAEHNGVDWKGTLTGLAGYASGDVDTRGGSTLEQQYVKNYQLLVIAQTDAEKRAAVETTPARKLREIRMALTLDKTFTKPEILTRYLNLVSFGNGAFGIQDAAQTYFGIDASQLNWQQAALLAGMVQSTSTLNPYTNPDGALARRNLVLDTMIDNVPDKADELRAAKQQPLGILPQPNELPRGCIAAGDRAFFCDYVQEYLARAGISKDQLSKGGYLIKTTLDPDVQNSVKGAVDSLAPPDINGIASVMSVVLPGKTAHPVVAMVSNRTYGLNSAAGETMQPQPFSLAGDGAGSIFKIFTTAAALDMGMGINANLDAPARFEAKGLGSGGAKGCPRETWCVQNDGNYRGSMSVTDALAQSPNTAFAKLISQVGVPRAVDMAVKLGLRSYAEPGTARPYDPETNESLADFIKRQNLGSFTLGPIQVNALELSNVAATLASGGTWCPPNPIDKLYDRNGNEVSVTTETCDQVVPEGLANTLAVAMSKDDQSGTAAGSAHSVGWDLPSSGKTGTTEAHRSSGFLGFTNRYAAAAYIYDDSTTPSDLCSWPLRQCGDGNLYGGNEPAKTWFTAMKPIARNFGDVALPPTDPRYVDGGPGSRVPSVSGLTVDAARTRLKESGFQVADQPTPVNSVAPYNTVVGTSPGGQTIPGSIITIQISNGVPPAPPPPPPGAPPIPGLDGAPFGQTVVEIPGLPPITVPLLAPPPP</sequence>
<keyword evidence="6" id="KW-0511">Multifunctional enzyme</keyword>
<feature type="region of interest" description="Disordered" evidence="9">
    <location>
        <begin position="760"/>
        <end position="787"/>
    </location>
</feature>
<keyword evidence="12" id="KW-1185">Reference proteome</keyword>
<dbReference type="InterPro" id="IPR012338">
    <property type="entry name" value="Beta-lactam/transpept-like"/>
</dbReference>
<comment type="catalytic activity">
    <reaction evidence="8">
        <text>[GlcNAc-(1-&gt;4)-Mur2Ac(oyl-L-Ala-gamma-D-Glu-L-Lys-D-Ala-D-Ala)](n)-di-trans,octa-cis-undecaprenyl diphosphate + beta-D-GlcNAc-(1-&gt;4)-Mur2Ac(oyl-L-Ala-gamma-D-Glu-L-Lys-D-Ala-D-Ala)-di-trans,octa-cis-undecaprenyl diphosphate = [GlcNAc-(1-&gt;4)-Mur2Ac(oyl-L-Ala-gamma-D-Glu-L-Lys-D-Ala-D-Ala)](n+1)-di-trans,octa-cis-undecaprenyl diphosphate + di-trans,octa-cis-undecaprenyl diphosphate + H(+)</text>
        <dbReference type="Rhea" id="RHEA:23708"/>
        <dbReference type="Rhea" id="RHEA-COMP:9602"/>
        <dbReference type="Rhea" id="RHEA-COMP:9603"/>
        <dbReference type="ChEBI" id="CHEBI:15378"/>
        <dbReference type="ChEBI" id="CHEBI:58405"/>
        <dbReference type="ChEBI" id="CHEBI:60033"/>
        <dbReference type="ChEBI" id="CHEBI:78435"/>
        <dbReference type="EC" id="2.4.99.28"/>
    </reaction>
</comment>
<dbReference type="InterPro" id="IPR001460">
    <property type="entry name" value="PCN-bd_Tpept"/>
</dbReference>
<dbReference type="InterPro" id="IPR001264">
    <property type="entry name" value="Glyco_trans_51"/>
</dbReference>
<feature type="domain" description="PASTA" evidence="10">
    <location>
        <begin position="696"/>
        <end position="761"/>
    </location>
</feature>
<evidence type="ECO:0000259" key="10">
    <source>
        <dbReference type="PROSITE" id="PS51178"/>
    </source>
</evidence>
<dbReference type="InterPro" id="IPR005543">
    <property type="entry name" value="PASTA_dom"/>
</dbReference>
<keyword evidence="5" id="KW-0378">Hydrolase</keyword>
<evidence type="ECO:0000256" key="5">
    <source>
        <dbReference type="ARBA" id="ARBA00022801"/>
    </source>
</evidence>
<feature type="compositionally biased region" description="Pro residues" evidence="9">
    <location>
        <begin position="764"/>
        <end position="778"/>
    </location>
</feature>
<reference evidence="11 12" key="1">
    <citation type="submission" date="2021-07" db="EMBL/GenBank/DDBJ databases">
        <title>Whole genome sequencing of non-tuberculosis mycobacteria type-strains.</title>
        <authorList>
            <person name="Igarashi Y."/>
            <person name="Osugi A."/>
            <person name="Mitarai S."/>
        </authorList>
    </citation>
    <scope>NUCLEOTIDE SEQUENCE [LARGE SCALE GENOMIC DNA]</scope>
    <source>
        <strain evidence="11 12">JCM 16370</strain>
    </source>
</reference>
<dbReference type="PANTHER" id="PTHR32282:SF33">
    <property type="entry name" value="PEPTIDOGLYCAN GLYCOSYLTRANSFERASE"/>
    <property type="match status" value="1"/>
</dbReference>
<proteinExistence type="predicted"/>
<evidence type="ECO:0000256" key="1">
    <source>
        <dbReference type="ARBA" id="ARBA00022645"/>
    </source>
</evidence>
<dbReference type="Pfam" id="PF00905">
    <property type="entry name" value="Transpeptidase"/>
    <property type="match status" value="1"/>
</dbReference>
<evidence type="ECO:0000256" key="6">
    <source>
        <dbReference type="ARBA" id="ARBA00023268"/>
    </source>
</evidence>